<evidence type="ECO:0000313" key="8">
    <source>
        <dbReference type="Proteomes" id="UP000694523"/>
    </source>
</evidence>
<evidence type="ECO:0000313" key="7">
    <source>
        <dbReference type="Ensembl" id="ENSNMLP00000023616.1"/>
    </source>
</evidence>
<dbReference type="InterPro" id="IPR042496">
    <property type="entry name" value="CGRF1"/>
</dbReference>
<dbReference type="CDD" id="cd16787">
    <property type="entry name" value="mRING-HC-C3HC5_CGRF1"/>
    <property type="match status" value="1"/>
</dbReference>
<evidence type="ECO:0000256" key="2">
    <source>
        <dbReference type="ARBA" id="ARBA00022771"/>
    </source>
</evidence>
<reference evidence="7" key="1">
    <citation type="submission" date="2025-08" db="UniProtKB">
        <authorList>
            <consortium name="Ensembl"/>
        </authorList>
    </citation>
    <scope>IDENTIFICATION</scope>
</reference>
<dbReference type="Proteomes" id="UP000694523">
    <property type="component" value="Unplaced"/>
</dbReference>
<dbReference type="PROSITE" id="PS50089">
    <property type="entry name" value="ZF_RING_2"/>
    <property type="match status" value="1"/>
</dbReference>
<evidence type="ECO:0000256" key="3">
    <source>
        <dbReference type="ARBA" id="ARBA00022833"/>
    </source>
</evidence>
<evidence type="ECO:0000256" key="5">
    <source>
        <dbReference type="SAM" id="Phobius"/>
    </source>
</evidence>
<keyword evidence="3" id="KW-0862">Zinc</keyword>
<protein>
    <submittedName>
        <fullName evidence="7">Cell growth regulator with ring finger domain 1</fullName>
    </submittedName>
</protein>
<evidence type="ECO:0000256" key="4">
    <source>
        <dbReference type="PROSITE-ProRule" id="PRU00175"/>
    </source>
</evidence>
<dbReference type="GO" id="GO:0030308">
    <property type="term" value="P:negative regulation of cell growth"/>
    <property type="evidence" value="ECO:0007669"/>
    <property type="project" value="TreeGrafter"/>
</dbReference>
<sequence>MVAVFLVTLYEYSPLFYISVVFLCFIVTAAMVLGWVGFDVHAILRNSDEIQSVLPTPEKQMMRVTNPFTLELASKPASVADGVWLRLRCLESSVLTCFWGCEVYSVQEGLTALQHSPGPSGLQSFQQALAFQYYHSQDFQINDTNWNELLTQLPAEQEITDFGPLPRRRYPLVAVLTLGKEDVIENYNIVASVTVIHVPDNKYSLSARILFQYLFTSLGSMYELKPLFMSADSEEEKAGPAESSSSEESPVNGAELYTEEELWSERSERDCVVCQNARVNKVLLPCRHTCVCESCVLHLQHCPVCRAFIMESFTLYSNI</sequence>
<name>A0A8C6TKW7_9GOBI</name>
<organism evidence="7 8">
    <name type="scientific">Neogobius melanostomus</name>
    <name type="common">round goby</name>
    <dbReference type="NCBI Taxonomy" id="47308"/>
    <lineage>
        <taxon>Eukaryota</taxon>
        <taxon>Metazoa</taxon>
        <taxon>Chordata</taxon>
        <taxon>Craniata</taxon>
        <taxon>Vertebrata</taxon>
        <taxon>Euteleostomi</taxon>
        <taxon>Actinopterygii</taxon>
        <taxon>Neopterygii</taxon>
        <taxon>Teleostei</taxon>
        <taxon>Neoteleostei</taxon>
        <taxon>Acanthomorphata</taxon>
        <taxon>Gobiaria</taxon>
        <taxon>Gobiiformes</taxon>
        <taxon>Gobioidei</taxon>
        <taxon>Gobiidae</taxon>
        <taxon>Benthophilinae</taxon>
        <taxon>Neogobiini</taxon>
        <taxon>Neogobius</taxon>
    </lineage>
</organism>
<keyword evidence="1" id="KW-0479">Metal-binding</keyword>
<keyword evidence="5" id="KW-1133">Transmembrane helix</keyword>
<dbReference type="PANTHER" id="PTHR15379">
    <property type="entry name" value="CELL GROWTH REGULATOR WITH RING FINGER DOMAIN PROTEIN 1"/>
    <property type="match status" value="1"/>
</dbReference>
<keyword evidence="5" id="KW-0812">Transmembrane</keyword>
<feature type="transmembrane region" description="Helical" evidence="5">
    <location>
        <begin position="15"/>
        <end position="38"/>
    </location>
</feature>
<dbReference type="GO" id="GO:0008270">
    <property type="term" value="F:zinc ion binding"/>
    <property type="evidence" value="ECO:0007669"/>
    <property type="project" value="UniProtKB-KW"/>
</dbReference>
<dbReference type="InterPro" id="IPR001841">
    <property type="entry name" value="Znf_RING"/>
</dbReference>
<dbReference type="Ensembl" id="ENSNMLT00000026422.1">
    <property type="protein sequence ID" value="ENSNMLP00000023616.1"/>
    <property type="gene ID" value="ENSNMLG00000015194.1"/>
</dbReference>
<dbReference type="Pfam" id="PF13920">
    <property type="entry name" value="zf-C3HC4_3"/>
    <property type="match status" value="1"/>
</dbReference>
<dbReference type="PANTHER" id="PTHR15379:SF2">
    <property type="entry name" value="CELL GROWTH REGULATOR WITH RING FINGER DOMAIN PROTEIN 1"/>
    <property type="match status" value="1"/>
</dbReference>
<feature type="domain" description="RING-type" evidence="6">
    <location>
        <begin position="271"/>
        <end position="306"/>
    </location>
</feature>
<keyword evidence="8" id="KW-1185">Reference proteome</keyword>
<dbReference type="Gene3D" id="3.30.40.10">
    <property type="entry name" value="Zinc/RING finger domain, C3HC4 (zinc finger)"/>
    <property type="match status" value="1"/>
</dbReference>
<proteinExistence type="predicted"/>
<accession>A0A8C6TKW7</accession>
<evidence type="ECO:0000259" key="6">
    <source>
        <dbReference type="PROSITE" id="PS50089"/>
    </source>
</evidence>
<dbReference type="AlphaFoldDB" id="A0A8C6TKW7"/>
<keyword evidence="2 4" id="KW-0863">Zinc-finger</keyword>
<reference evidence="7" key="2">
    <citation type="submission" date="2025-09" db="UniProtKB">
        <authorList>
            <consortium name="Ensembl"/>
        </authorList>
    </citation>
    <scope>IDENTIFICATION</scope>
</reference>
<evidence type="ECO:0000256" key="1">
    <source>
        <dbReference type="ARBA" id="ARBA00022723"/>
    </source>
</evidence>
<dbReference type="InterPro" id="IPR013083">
    <property type="entry name" value="Znf_RING/FYVE/PHD"/>
</dbReference>
<dbReference type="SUPFAM" id="SSF57850">
    <property type="entry name" value="RING/U-box"/>
    <property type="match status" value="1"/>
</dbReference>
<keyword evidence="5" id="KW-0472">Membrane</keyword>